<name>G3MGP7_AMBMU</name>
<dbReference type="EMBL" id="JO841048">
    <property type="protein sequence ID" value="AEO32665.1"/>
    <property type="molecule type" value="mRNA"/>
</dbReference>
<protein>
    <submittedName>
        <fullName evidence="1">Uncharacterized protein</fullName>
    </submittedName>
</protein>
<reference evidence="1" key="1">
    <citation type="journal article" date="2011" name="PLoS ONE">
        <title>A deep insight into the sialotranscriptome of the gulf coast tick, Amblyomma maculatum.</title>
        <authorList>
            <person name="Karim S."/>
            <person name="Singh P."/>
            <person name="Ribeiro J.M."/>
        </authorList>
    </citation>
    <scope>NUCLEOTIDE SEQUENCE</scope>
    <source>
        <tissue evidence="1">Salivary gland</tissue>
    </source>
</reference>
<organism evidence="1">
    <name type="scientific">Amblyomma maculatum</name>
    <name type="common">Gulf Coast tick</name>
    <dbReference type="NCBI Taxonomy" id="34609"/>
    <lineage>
        <taxon>Eukaryota</taxon>
        <taxon>Metazoa</taxon>
        <taxon>Ecdysozoa</taxon>
        <taxon>Arthropoda</taxon>
        <taxon>Chelicerata</taxon>
        <taxon>Arachnida</taxon>
        <taxon>Acari</taxon>
        <taxon>Parasitiformes</taxon>
        <taxon>Ixodida</taxon>
        <taxon>Ixodoidea</taxon>
        <taxon>Ixodidae</taxon>
        <taxon>Amblyomminae</taxon>
        <taxon>Amblyomma</taxon>
    </lineage>
</organism>
<proteinExistence type="evidence at transcript level"/>
<accession>G3MGP7</accession>
<sequence length="258" mass="29354">GRHLKSVSGALSTCSLKLPDEIIMSLQYCLLLLLVLGMSRECVSAHVNLTEEAEEYIRLLNSSKRGAIDSWGLTAGYEYWKEQHFYGSEGPIQGTLRNVKCDNGLLQKYSRQGKEVNLTHCEKVFVWKIKDGLYGPFNLWANISLTMSKPFNTTHVILVDFMNADRIRKKLNNLKTKKTKKPVETTSTECPFSAKASFAGSFAYHLLWARGDSPHYNPVPVTKLENSAKKLKKEENHLTFIIKGKYQEKLLCYENLNN</sequence>
<feature type="non-terminal residue" evidence="1">
    <location>
        <position position="1"/>
    </location>
</feature>
<dbReference type="AlphaFoldDB" id="G3MGP7"/>
<evidence type="ECO:0000313" key="1">
    <source>
        <dbReference type="EMBL" id="AEO32665.1"/>
    </source>
</evidence>